<feature type="region of interest" description="Disordered" evidence="1">
    <location>
        <begin position="1"/>
        <end position="36"/>
    </location>
</feature>
<proteinExistence type="predicted"/>
<name>A0A2G9TAG9_TELCI</name>
<dbReference type="EMBL" id="KZ390749">
    <property type="protein sequence ID" value="PIO54935.1"/>
    <property type="molecule type" value="Genomic_DNA"/>
</dbReference>
<dbReference type="Proteomes" id="UP000230423">
    <property type="component" value="Unassembled WGS sequence"/>
</dbReference>
<gene>
    <name evidence="2" type="ORF">TELCIR_23690</name>
</gene>
<evidence type="ECO:0000313" key="2">
    <source>
        <dbReference type="EMBL" id="PIO54935.1"/>
    </source>
</evidence>
<feature type="non-terminal residue" evidence="2">
    <location>
        <position position="36"/>
    </location>
</feature>
<evidence type="ECO:0000256" key="1">
    <source>
        <dbReference type="SAM" id="MobiDB-lite"/>
    </source>
</evidence>
<accession>A0A2G9TAG9</accession>
<dbReference type="AlphaFoldDB" id="A0A2G9TAG9"/>
<organism evidence="2 3">
    <name type="scientific">Teladorsagia circumcincta</name>
    <name type="common">Brown stomach worm</name>
    <name type="synonym">Ostertagia circumcincta</name>
    <dbReference type="NCBI Taxonomy" id="45464"/>
    <lineage>
        <taxon>Eukaryota</taxon>
        <taxon>Metazoa</taxon>
        <taxon>Ecdysozoa</taxon>
        <taxon>Nematoda</taxon>
        <taxon>Chromadorea</taxon>
        <taxon>Rhabditida</taxon>
        <taxon>Rhabditina</taxon>
        <taxon>Rhabditomorpha</taxon>
        <taxon>Strongyloidea</taxon>
        <taxon>Trichostrongylidae</taxon>
        <taxon>Teladorsagia</taxon>
    </lineage>
</organism>
<evidence type="ECO:0000313" key="3">
    <source>
        <dbReference type="Proteomes" id="UP000230423"/>
    </source>
</evidence>
<dbReference type="OrthoDB" id="10467308at2759"/>
<sequence>MESPGSESPRSARDVHRGSGNLRGGGLQKVYGTVKP</sequence>
<protein>
    <submittedName>
        <fullName evidence="2">Uncharacterized protein</fullName>
    </submittedName>
</protein>
<reference evidence="2 3" key="1">
    <citation type="submission" date="2015-09" db="EMBL/GenBank/DDBJ databases">
        <title>Draft genome of the parasitic nematode Teladorsagia circumcincta isolate WARC Sus (inbred).</title>
        <authorList>
            <person name="Mitreva M."/>
        </authorList>
    </citation>
    <scope>NUCLEOTIDE SEQUENCE [LARGE SCALE GENOMIC DNA]</scope>
    <source>
        <strain evidence="2 3">S</strain>
    </source>
</reference>
<keyword evidence="3" id="KW-1185">Reference proteome</keyword>